<dbReference type="RefSeq" id="XP_018839848.1">
    <property type="nucleotide sequence ID" value="XM_018984303.1"/>
</dbReference>
<organism evidence="2 3">
    <name type="scientific">Juglans regia</name>
    <name type="common">English walnut</name>
    <dbReference type="NCBI Taxonomy" id="51240"/>
    <lineage>
        <taxon>Eukaryota</taxon>
        <taxon>Viridiplantae</taxon>
        <taxon>Streptophyta</taxon>
        <taxon>Embryophyta</taxon>
        <taxon>Tracheophyta</taxon>
        <taxon>Spermatophyta</taxon>
        <taxon>Magnoliopsida</taxon>
        <taxon>eudicotyledons</taxon>
        <taxon>Gunneridae</taxon>
        <taxon>Pentapetalae</taxon>
        <taxon>rosids</taxon>
        <taxon>fabids</taxon>
        <taxon>Fagales</taxon>
        <taxon>Juglandaceae</taxon>
        <taxon>Juglans</taxon>
    </lineage>
</organism>
<dbReference type="InterPro" id="IPR039607">
    <property type="entry name" value="VQ_8/17/18/20/21/25"/>
</dbReference>
<proteinExistence type="predicted"/>
<dbReference type="PANTHER" id="PTHR33143:SF63">
    <property type="entry name" value="F16F4.1 PROTEIN"/>
    <property type="match status" value="1"/>
</dbReference>
<dbReference type="Proteomes" id="UP000235220">
    <property type="component" value="Chromosome 6"/>
</dbReference>
<dbReference type="Pfam" id="PF05678">
    <property type="entry name" value="VQ"/>
    <property type="match status" value="1"/>
</dbReference>
<dbReference type="PANTHER" id="PTHR33143">
    <property type="entry name" value="F16F4.1 PROTEIN-RELATED"/>
    <property type="match status" value="1"/>
</dbReference>
<feature type="region of interest" description="Disordered" evidence="1">
    <location>
        <begin position="78"/>
        <end position="126"/>
    </location>
</feature>
<protein>
    <submittedName>
        <fullName evidence="3">Uncharacterized protein LOC109005379</fullName>
    </submittedName>
</protein>
<feature type="compositionally biased region" description="Low complexity" evidence="1">
    <location>
        <begin position="81"/>
        <end position="97"/>
    </location>
</feature>
<gene>
    <name evidence="3" type="primary">LOC109005379</name>
</gene>
<evidence type="ECO:0000313" key="2">
    <source>
        <dbReference type="Proteomes" id="UP000235220"/>
    </source>
</evidence>
<dbReference type="KEGG" id="jre:109005379"/>
<reference evidence="3" key="1">
    <citation type="submission" date="2025-08" db="UniProtKB">
        <authorList>
            <consortium name="RefSeq"/>
        </authorList>
    </citation>
    <scope>IDENTIFICATION</scope>
    <source>
        <tissue evidence="3">Leaves</tissue>
    </source>
</reference>
<evidence type="ECO:0000256" key="1">
    <source>
        <dbReference type="SAM" id="MobiDB-lite"/>
    </source>
</evidence>
<dbReference type="STRING" id="51240.A0A2I4G7H6"/>
<dbReference type="Gramene" id="Jr06_02110_p1">
    <property type="protein sequence ID" value="cds.Jr06_02110_p1"/>
    <property type="gene ID" value="Jr06_02110"/>
</dbReference>
<feature type="region of interest" description="Disordered" evidence="1">
    <location>
        <begin position="1"/>
        <end position="51"/>
    </location>
</feature>
<sequence>MDSSSDIPAAGRSPRIRELQGTRPPRLRINTESHKIKKRSPAQPHSQPRKPVVIYLDSPKIIHISPENFKTLVQRLTGLPSSSSSSSSSTSIVDQSSNPFNGNNNGTISSTAALDQGKKQQEAGGVDVGGMAGILGVDRGVEMMGSFPGILSPVPTTLPPIPPNFFSPPSVPTHLSNFFPDLSPVLLHGGTNNHMEGSFMPSSSNLVSVPPITYRPSITSSINYLFNISLGMEGSTFMPRPSSFGSPPMTYPNNSCYSFNNSFGMEGGFMQPSPPSFHVSPPMAYPSTIPSIDQYSFNNSFGMEGSFMQPSPPNFVSPPVLTYPSTTPISIDDDDDIDENLLNSFFGN</sequence>
<dbReference type="GO" id="GO:0005634">
    <property type="term" value="C:nucleus"/>
    <property type="evidence" value="ECO:0000318"/>
    <property type="project" value="GO_Central"/>
</dbReference>
<keyword evidence="2" id="KW-1185">Reference proteome</keyword>
<dbReference type="GeneID" id="109005379"/>
<dbReference type="InterPro" id="IPR008889">
    <property type="entry name" value="VQ"/>
</dbReference>
<feature type="compositionally biased region" description="Polar residues" evidence="1">
    <location>
        <begin position="98"/>
        <end position="113"/>
    </location>
</feature>
<accession>A0A2I4G7H6</accession>
<dbReference type="OrthoDB" id="1518325at2759"/>
<evidence type="ECO:0000313" key="3">
    <source>
        <dbReference type="RefSeq" id="XP_018839848.1"/>
    </source>
</evidence>
<name>A0A2I4G7H6_JUGRE</name>
<dbReference type="AlphaFoldDB" id="A0A2I4G7H6"/>